<feature type="compositionally biased region" description="Polar residues" evidence="1">
    <location>
        <begin position="272"/>
        <end position="287"/>
    </location>
</feature>
<protein>
    <submittedName>
        <fullName evidence="4">BEN domain-containing protein</fullName>
    </submittedName>
</protein>
<evidence type="ECO:0000313" key="3">
    <source>
        <dbReference type="Proteomes" id="UP000271162"/>
    </source>
</evidence>
<evidence type="ECO:0000313" key="2">
    <source>
        <dbReference type="EMBL" id="VDL70362.1"/>
    </source>
</evidence>
<organism evidence="4">
    <name type="scientific">Nippostrongylus brasiliensis</name>
    <name type="common">Rat hookworm</name>
    <dbReference type="NCBI Taxonomy" id="27835"/>
    <lineage>
        <taxon>Eukaryota</taxon>
        <taxon>Metazoa</taxon>
        <taxon>Ecdysozoa</taxon>
        <taxon>Nematoda</taxon>
        <taxon>Chromadorea</taxon>
        <taxon>Rhabditida</taxon>
        <taxon>Rhabditina</taxon>
        <taxon>Rhabditomorpha</taxon>
        <taxon>Strongyloidea</taxon>
        <taxon>Heligmosomidae</taxon>
        <taxon>Nippostrongylus</taxon>
    </lineage>
</organism>
<dbReference type="AlphaFoldDB" id="A0A0N4XVE9"/>
<keyword evidence="3" id="KW-1185">Reference proteome</keyword>
<dbReference type="EMBL" id="UYSL01019829">
    <property type="protein sequence ID" value="VDL70362.1"/>
    <property type="molecule type" value="Genomic_DNA"/>
</dbReference>
<name>A0A0N4XVE9_NIPBR</name>
<evidence type="ECO:0000313" key="4">
    <source>
        <dbReference type="WBParaSite" id="NBR_0000677201-mRNA-1"/>
    </source>
</evidence>
<gene>
    <name evidence="2" type="ORF">NBR_LOCUS6773</name>
</gene>
<accession>A0A0N4XVE9</accession>
<dbReference type="OMA" id="NIGTTEC"/>
<dbReference type="OrthoDB" id="5870941at2759"/>
<proteinExistence type="predicted"/>
<dbReference type="WBParaSite" id="NBR_0000677201-mRNA-1">
    <property type="protein sequence ID" value="NBR_0000677201-mRNA-1"/>
    <property type="gene ID" value="NBR_0000677201"/>
</dbReference>
<sequence>MACSFGKCEIATRILPHLGTMSFAIAFFPHSSTADVVPATAVLGEVKRGVTTKVKWCGRSYTAKLLFIGPKVLCETKISKVSRSGELLEEEFDMDCNSTNIGTTECVTPASDLLRSEILEKLQELEGKILSSGDFLADLIRECIKDGSRDERQDRVNAELLRRIPAPHGEKGSLVYTYATAETVSALRSAHKDSMKFVRMLETEVFKDEPSELVHKVDDRKSIDRMNFLQECLYKYFNVPLGLRAEVWGRAKASLNSKARRLRKSLRDIEQQRANSNEDTSETSRSGINDDPFEWDE</sequence>
<dbReference type="Proteomes" id="UP000271162">
    <property type="component" value="Unassembled WGS sequence"/>
</dbReference>
<reference evidence="4" key="1">
    <citation type="submission" date="2017-02" db="UniProtKB">
        <authorList>
            <consortium name="WormBaseParasite"/>
        </authorList>
    </citation>
    <scope>IDENTIFICATION</scope>
</reference>
<evidence type="ECO:0000256" key="1">
    <source>
        <dbReference type="SAM" id="MobiDB-lite"/>
    </source>
</evidence>
<reference evidence="2 3" key="2">
    <citation type="submission" date="2018-11" db="EMBL/GenBank/DDBJ databases">
        <authorList>
            <consortium name="Pathogen Informatics"/>
        </authorList>
    </citation>
    <scope>NUCLEOTIDE SEQUENCE [LARGE SCALE GENOMIC DNA]</scope>
</reference>
<feature type="region of interest" description="Disordered" evidence="1">
    <location>
        <begin position="266"/>
        <end position="297"/>
    </location>
</feature>